<dbReference type="InterPro" id="IPR052893">
    <property type="entry name" value="TCS_response_regulator"/>
</dbReference>
<dbReference type="InterPro" id="IPR001789">
    <property type="entry name" value="Sig_transdc_resp-reg_receiver"/>
</dbReference>
<evidence type="ECO:0000313" key="3">
    <source>
        <dbReference type="EMBL" id="QII44127.1"/>
    </source>
</evidence>
<dbReference type="Proteomes" id="UP000502928">
    <property type="component" value="Chromosome"/>
</dbReference>
<proteinExistence type="predicted"/>
<evidence type="ECO:0000259" key="2">
    <source>
        <dbReference type="PROSITE" id="PS50110"/>
    </source>
</evidence>
<dbReference type="SMART" id="SM00448">
    <property type="entry name" value="REC"/>
    <property type="match status" value="1"/>
</dbReference>
<dbReference type="SUPFAM" id="SSF52172">
    <property type="entry name" value="CheY-like"/>
    <property type="match status" value="1"/>
</dbReference>
<gene>
    <name evidence="3" type="ORF">GVT53_05380</name>
</gene>
<protein>
    <submittedName>
        <fullName evidence="3">Response regulator</fullName>
    </submittedName>
</protein>
<dbReference type="Pfam" id="PF00072">
    <property type="entry name" value="Response_reg"/>
    <property type="match status" value="1"/>
</dbReference>
<dbReference type="PANTHER" id="PTHR44520">
    <property type="entry name" value="RESPONSE REGULATOR RCP1-RELATED"/>
    <property type="match status" value="1"/>
</dbReference>
<keyword evidence="1" id="KW-0597">Phosphoprotein</keyword>
<reference evidence="3 4" key="1">
    <citation type="submission" date="2020-02" db="EMBL/GenBank/DDBJ databases">
        <title>Complete genome of Muricauda sp. 501str8.</title>
        <authorList>
            <person name="Dong B."/>
            <person name="Zhu S."/>
            <person name="Yang J."/>
            <person name="Chen J."/>
        </authorList>
    </citation>
    <scope>NUCLEOTIDE SEQUENCE [LARGE SCALE GENOMIC DNA]</scope>
    <source>
        <strain evidence="3 4">501str8</strain>
    </source>
</reference>
<accession>A0A6G7J0V3</accession>
<evidence type="ECO:0000313" key="4">
    <source>
        <dbReference type="Proteomes" id="UP000502928"/>
    </source>
</evidence>
<dbReference type="EMBL" id="CP049616">
    <property type="protein sequence ID" value="QII44127.1"/>
    <property type="molecule type" value="Genomic_DNA"/>
</dbReference>
<dbReference type="PANTHER" id="PTHR44520:SF2">
    <property type="entry name" value="RESPONSE REGULATOR RCP1"/>
    <property type="match status" value="1"/>
</dbReference>
<dbReference type="PROSITE" id="PS50110">
    <property type="entry name" value="RESPONSE_REGULATORY"/>
    <property type="match status" value="1"/>
</dbReference>
<evidence type="ECO:0000256" key="1">
    <source>
        <dbReference type="PROSITE-ProRule" id="PRU00169"/>
    </source>
</evidence>
<name>A0A6G7J0V3_9FLAO</name>
<dbReference type="GO" id="GO:0000160">
    <property type="term" value="P:phosphorelay signal transduction system"/>
    <property type="evidence" value="ECO:0007669"/>
    <property type="project" value="InterPro"/>
</dbReference>
<sequence length="139" mass="16176">MRKPSLLLVDDDEVYLFVTKKILNNLSNDLVINTFTDGEQAIEYMDLCLREDVKLPEIILLDINMPFLDGWGFLAEFKKMKPRLDAEDVNIFMVTSSNDPSDLKKAQDFEEITGYIVKPVFEDKMEEILTEVYNGRWKS</sequence>
<organism evidence="3 4">
    <name type="scientific">Flagellimonas oceani</name>
    <dbReference type="NCBI Taxonomy" id="2698672"/>
    <lineage>
        <taxon>Bacteria</taxon>
        <taxon>Pseudomonadati</taxon>
        <taxon>Bacteroidota</taxon>
        <taxon>Flavobacteriia</taxon>
        <taxon>Flavobacteriales</taxon>
        <taxon>Flavobacteriaceae</taxon>
        <taxon>Flagellimonas</taxon>
    </lineage>
</organism>
<dbReference type="AlphaFoldDB" id="A0A6G7J0V3"/>
<dbReference type="RefSeq" id="WP_166247788.1">
    <property type="nucleotide sequence ID" value="NZ_CP049616.1"/>
</dbReference>
<dbReference type="KEGG" id="mut:GVT53_05380"/>
<feature type="modified residue" description="4-aspartylphosphate" evidence="1">
    <location>
        <position position="62"/>
    </location>
</feature>
<dbReference type="InterPro" id="IPR011006">
    <property type="entry name" value="CheY-like_superfamily"/>
</dbReference>
<dbReference type="Gene3D" id="3.40.50.2300">
    <property type="match status" value="1"/>
</dbReference>
<feature type="domain" description="Response regulatory" evidence="2">
    <location>
        <begin position="5"/>
        <end position="133"/>
    </location>
</feature>
<keyword evidence="4" id="KW-1185">Reference proteome</keyword>